<evidence type="ECO:0000259" key="3">
    <source>
        <dbReference type="Pfam" id="PF01408"/>
    </source>
</evidence>
<evidence type="ECO:0000256" key="2">
    <source>
        <dbReference type="ARBA" id="ARBA00023002"/>
    </source>
</evidence>
<feature type="domain" description="Gfo/Idh/MocA-like oxidoreductase N-terminal" evidence="3">
    <location>
        <begin position="5"/>
        <end position="120"/>
    </location>
</feature>
<dbReference type="Gene3D" id="3.40.50.720">
    <property type="entry name" value="NAD(P)-binding Rossmann-like Domain"/>
    <property type="match status" value="1"/>
</dbReference>
<dbReference type="Pfam" id="PF22725">
    <property type="entry name" value="GFO_IDH_MocA_C3"/>
    <property type="match status" value="1"/>
</dbReference>
<comment type="similarity">
    <text evidence="1">Belongs to the Gfo/Idh/MocA family.</text>
</comment>
<dbReference type="InterPro" id="IPR000683">
    <property type="entry name" value="Gfo/Idh/MocA-like_OxRdtase_N"/>
</dbReference>
<dbReference type="PANTHER" id="PTHR22604">
    <property type="entry name" value="OXIDOREDUCTASES"/>
    <property type="match status" value="1"/>
</dbReference>
<proteinExistence type="inferred from homology"/>
<evidence type="ECO:0000313" key="5">
    <source>
        <dbReference type="EMBL" id="MBB3966077.1"/>
    </source>
</evidence>
<dbReference type="SUPFAM" id="SSF55347">
    <property type="entry name" value="Glyceraldehyde-3-phosphate dehydrogenase-like, C-terminal domain"/>
    <property type="match status" value="1"/>
</dbReference>
<accession>A0A7W6CRW7</accession>
<dbReference type="InterPro" id="IPR036291">
    <property type="entry name" value="NAD(P)-bd_dom_sf"/>
</dbReference>
<evidence type="ECO:0000313" key="6">
    <source>
        <dbReference type="Proteomes" id="UP000582090"/>
    </source>
</evidence>
<dbReference type="Proteomes" id="UP000582090">
    <property type="component" value="Unassembled WGS sequence"/>
</dbReference>
<protein>
    <submittedName>
        <fullName evidence="5">Putative dehydrogenase</fullName>
    </submittedName>
</protein>
<sequence>MPNLRWGILAAGNIAGAFTRDLIANGMSVAAVGSRSLSKARAFAADHGIAVAHGSYEALMEDADVDVIYIATPHPFHCSAAALAIRSGKHVLIEKPVTLNAAEARYLEELALDYDVVVMEAMWTRFLPHMRRIRDLVANGTIGEIRSIVATNAQVLPSDPEHRLNNLALGGGALLDLGVYPVSFAMDLLGKPDTVIATGRLRPTGADAEVSVMFRYNGGASALLSASSDASGPNTAFIGGSNGHIVIDGDWYTPTTFAVFDSEGCCWERYFGGEIIGRGMHFQALELQSLVDTGRRSSEIMPFEQSIEIMGVMDDIRSQIGVSYEADALSRQFEKSPPEPTRESV</sequence>
<keyword evidence="6" id="KW-1185">Reference proteome</keyword>
<dbReference type="InterPro" id="IPR050984">
    <property type="entry name" value="Gfo/Idh/MocA_domain"/>
</dbReference>
<dbReference type="RefSeq" id="WP_183901587.1">
    <property type="nucleotide sequence ID" value="NZ_JACIDW010000014.1"/>
</dbReference>
<keyword evidence="2" id="KW-0560">Oxidoreductase</keyword>
<dbReference type="SUPFAM" id="SSF51735">
    <property type="entry name" value="NAD(P)-binding Rossmann-fold domains"/>
    <property type="match status" value="1"/>
</dbReference>
<comment type="caution">
    <text evidence="5">The sequence shown here is derived from an EMBL/GenBank/DDBJ whole genome shotgun (WGS) entry which is preliminary data.</text>
</comment>
<reference evidence="5 6" key="1">
    <citation type="submission" date="2020-08" db="EMBL/GenBank/DDBJ databases">
        <title>Genomic Encyclopedia of Type Strains, Phase IV (KMG-IV): sequencing the most valuable type-strain genomes for metagenomic binning, comparative biology and taxonomic classification.</title>
        <authorList>
            <person name="Goeker M."/>
        </authorList>
    </citation>
    <scope>NUCLEOTIDE SEQUENCE [LARGE SCALE GENOMIC DNA]</scope>
    <source>
        <strain evidence="5 6">DSM 26575</strain>
    </source>
</reference>
<dbReference type="GO" id="GO:0016491">
    <property type="term" value="F:oxidoreductase activity"/>
    <property type="evidence" value="ECO:0007669"/>
    <property type="project" value="UniProtKB-KW"/>
</dbReference>
<evidence type="ECO:0000259" key="4">
    <source>
        <dbReference type="Pfam" id="PF22725"/>
    </source>
</evidence>
<dbReference type="Pfam" id="PF01408">
    <property type="entry name" value="GFO_IDH_MocA"/>
    <property type="match status" value="1"/>
</dbReference>
<dbReference type="AlphaFoldDB" id="A0A7W6CRW7"/>
<evidence type="ECO:0000256" key="1">
    <source>
        <dbReference type="ARBA" id="ARBA00010928"/>
    </source>
</evidence>
<organism evidence="5 6">
    <name type="scientific">Rhizobium metallidurans</name>
    <dbReference type="NCBI Taxonomy" id="1265931"/>
    <lineage>
        <taxon>Bacteria</taxon>
        <taxon>Pseudomonadati</taxon>
        <taxon>Pseudomonadota</taxon>
        <taxon>Alphaproteobacteria</taxon>
        <taxon>Hyphomicrobiales</taxon>
        <taxon>Rhizobiaceae</taxon>
        <taxon>Rhizobium/Agrobacterium group</taxon>
        <taxon>Rhizobium</taxon>
    </lineage>
</organism>
<dbReference type="InterPro" id="IPR055170">
    <property type="entry name" value="GFO_IDH_MocA-like_dom"/>
</dbReference>
<dbReference type="PANTHER" id="PTHR22604:SF105">
    <property type="entry name" value="TRANS-1,2-DIHYDROBENZENE-1,2-DIOL DEHYDROGENASE"/>
    <property type="match status" value="1"/>
</dbReference>
<dbReference type="GO" id="GO:0000166">
    <property type="term" value="F:nucleotide binding"/>
    <property type="evidence" value="ECO:0007669"/>
    <property type="project" value="InterPro"/>
</dbReference>
<dbReference type="EMBL" id="JACIDW010000014">
    <property type="protein sequence ID" value="MBB3966077.1"/>
    <property type="molecule type" value="Genomic_DNA"/>
</dbReference>
<dbReference type="Gene3D" id="3.30.360.10">
    <property type="entry name" value="Dihydrodipicolinate Reductase, domain 2"/>
    <property type="match status" value="1"/>
</dbReference>
<gene>
    <name evidence="5" type="ORF">GGQ67_003762</name>
</gene>
<name>A0A7W6CRW7_9HYPH</name>
<feature type="domain" description="GFO/IDH/MocA-like oxidoreductase" evidence="4">
    <location>
        <begin position="130"/>
        <end position="245"/>
    </location>
</feature>